<dbReference type="CDD" id="cd20339">
    <property type="entry name" value="BRcat_RBR_RNF216"/>
    <property type="match status" value="1"/>
</dbReference>
<dbReference type="InterPro" id="IPR044066">
    <property type="entry name" value="TRIAD_supradom"/>
</dbReference>
<dbReference type="AlphaFoldDB" id="A0A1B6H1S9"/>
<reference evidence="9" key="1">
    <citation type="submission" date="2015-11" db="EMBL/GenBank/DDBJ databases">
        <title>De novo transcriptome assembly of four potential Pierce s Disease insect vectors from Arizona vineyards.</title>
        <authorList>
            <person name="Tassone E.E."/>
        </authorList>
    </citation>
    <scope>NUCLEOTIDE SEQUENCE</scope>
</reference>
<dbReference type="PANTHER" id="PTHR22770">
    <property type="entry name" value="UBIQUITIN CONJUGATING ENZYME 7 INTERACTING PROTEIN-RELATED"/>
    <property type="match status" value="1"/>
</dbReference>
<protein>
    <recommendedName>
        <fullName evidence="8">RING-type domain-containing protein</fullName>
    </recommendedName>
</protein>
<dbReference type="GO" id="GO:0016740">
    <property type="term" value="F:transferase activity"/>
    <property type="evidence" value="ECO:0007669"/>
    <property type="project" value="UniProtKB-KW"/>
</dbReference>
<keyword evidence="6" id="KW-0833">Ubl conjugation pathway</keyword>
<keyword evidence="3" id="KW-0479">Metal-binding</keyword>
<dbReference type="PROSITE" id="PS51873">
    <property type="entry name" value="TRIAD"/>
    <property type="match status" value="1"/>
</dbReference>
<proteinExistence type="predicted"/>
<dbReference type="EMBL" id="GECZ01001171">
    <property type="protein sequence ID" value="JAS68598.1"/>
    <property type="molecule type" value="Transcribed_RNA"/>
</dbReference>
<evidence type="ECO:0000256" key="5">
    <source>
        <dbReference type="ARBA" id="ARBA00022771"/>
    </source>
</evidence>
<evidence type="ECO:0000256" key="6">
    <source>
        <dbReference type="ARBA" id="ARBA00022786"/>
    </source>
</evidence>
<dbReference type="InterPro" id="IPR047546">
    <property type="entry name" value="Rcat_RBR_RNF216"/>
</dbReference>
<evidence type="ECO:0000256" key="7">
    <source>
        <dbReference type="ARBA" id="ARBA00022833"/>
    </source>
</evidence>
<dbReference type="SUPFAM" id="SSF57850">
    <property type="entry name" value="RING/U-box"/>
    <property type="match status" value="2"/>
</dbReference>
<sequence>NLGLKHKSSPLQPNSLQSKIAKLDKVMAMPSTSNEIKRCNHTVTSEDSALIPPSTNINTNSNHTVTTGALSSHNQSLPTTSFDQKIGQDRPNASQNFNSIDSTIASNLTVHKEPQMYYQLLDCFPEIDRNYLSDLCKTGYDIVGVTDIILETNNNYPKRAETSNEFSYRNSALDVKPVHLDVPSSSSVCVNNILVNNCTITSADSTNITTQTESIERNDEDLKMNTQLEFLMQIFPKADPEFLKEKCTLNDKALRVFITHAMEKHDYPKIIDKTVTEPEDIGLYTTAFNLNNFLKIFPDPFVYFMDEKRICQYSSHAVEFMKRRYKYQSIKNIHKNYKDFGYNLPRTCEFLEYAKQSRSTKRTQVEIHMPKNVNLPFLQEMCFVEHKEEIKAHLDSIAESKRLAYEQAEARGELIECGCCYSSVVFEDCAACNEGDLFCKSCILKSTAIRIGDGCTTFPCLLDCGSHFSLHLLQNLLEARVFSKLLQRIQLDEVKAAEIEGLEICPFCEFATIPPPETNIFTCLNPDCLKESCRKCHKVSHIPQRCEEVENDDQARARKYIEDEMTKALVRECYKCKKSFIKSDGCNKMTCTCGAKMCYICRQPITDYKHFNGPGGSEKSKCPLYSTEKLLHEDAVKAVAEKALQDVAVNNPELKLVHDPSKILPSVPNNRTGLPAGVQELPVLLLANLQRIHNEPRPVRDEHVGPMRDVHVRPVPLNAMNQNMQMYRNVHDAGNLRHAHQVHVQHGQWIVLDNRPVVHLAANGAFPRGQIEPNPPHPQNQ</sequence>
<dbReference type="Gene3D" id="1.20.120.1750">
    <property type="match status" value="1"/>
</dbReference>
<accession>A0A1B6H1S9</accession>
<gene>
    <name evidence="9" type="ORF">g.28190</name>
</gene>
<feature type="non-terminal residue" evidence="9">
    <location>
        <position position="1"/>
    </location>
</feature>
<dbReference type="InterPro" id="IPR051628">
    <property type="entry name" value="LUBAC_E3_Ligases"/>
</dbReference>
<evidence type="ECO:0000256" key="2">
    <source>
        <dbReference type="ARBA" id="ARBA00022679"/>
    </source>
</evidence>
<dbReference type="GO" id="GO:0008270">
    <property type="term" value="F:zinc ion binding"/>
    <property type="evidence" value="ECO:0007669"/>
    <property type="project" value="UniProtKB-KW"/>
</dbReference>
<comment type="pathway">
    <text evidence="1">Protein modification; protein ubiquitination.</text>
</comment>
<keyword evidence="5" id="KW-0863">Zinc-finger</keyword>
<name>A0A1B6H1S9_9HEMI</name>
<organism evidence="9">
    <name type="scientific">Cuerna arida</name>
    <dbReference type="NCBI Taxonomy" id="1464854"/>
    <lineage>
        <taxon>Eukaryota</taxon>
        <taxon>Metazoa</taxon>
        <taxon>Ecdysozoa</taxon>
        <taxon>Arthropoda</taxon>
        <taxon>Hexapoda</taxon>
        <taxon>Insecta</taxon>
        <taxon>Pterygota</taxon>
        <taxon>Neoptera</taxon>
        <taxon>Paraneoptera</taxon>
        <taxon>Hemiptera</taxon>
        <taxon>Auchenorrhyncha</taxon>
        <taxon>Membracoidea</taxon>
        <taxon>Cicadellidae</taxon>
        <taxon>Cicadellinae</taxon>
        <taxon>Proconiini</taxon>
        <taxon>Cuerna</taxon>
    </lineage>
</organism>
<dbReference type="Pfam" id="PF26200">
    <property type="entry name" value="Rcat_RNF216"/>
    <property type="match status" value="1"/>
</dbReference>
<evidence type="ECO:0000256" key="4">
    <source>
        <dbReference type="ARBA" id="ARBA00022737"/>
    </source>
</evidence>
<keyword evidence="4" id="KW-0677">Repeat</keyword>
<keyword evidence="7" id="KW-0862">Zinc</keyword>
<dbReference type="PANTHER" id="PTHR22770:SF47">
    <property type="entry name" value="E3 UBIQUITIN-PROTEIN LIGASE RNF216"/>
    <property type="match status" value="1"/>
</dbReference>
<dbReference type="InterPro" id="IPR047545">
    <property type="entry name" value="BRcat_RBR_RNF216"/>
</dbReference>
<dbReference type="CDD" id="cd20353">
    <property type="entry name" value="Rcat_RBR_RNF216"/>
    <property type="match status" value="1"/>
</dbReference>
<evidence type="ECO:0000313" key="9">
    <source>
        <dbReference type="EMBL" id="JAS68598.1"/>
    </source>
</evidence>
<keyword evidence="2" id="KW-0808">Transferase</keyword>
<evidence type="ECO:0000256" key="3">
    <source>
        <dbReference type="ARBA" id="ARBA00022723"/>
    </source>
</evidence>
<evidence type="ECO:0000256" key="1">
    <source>
        <dbReference type="ARBA" id="ARBA00004906"/>
    </source>
</evidence>
<feature type="domain" description="RING-type" evidence="8">
    <location>
        <begin position="413"/>
        <end position="626"/>
    </location>
</feature>
<evidence type="ECO:0000259" key="8">
    <source>
        <dbReference type="PROSITE" id="PS51873"/>
    </source>
</evidence>